<name>A0A2N9GKX8_FAGSY</name>
<dbReference type="EMBL" id="OIVN01002046">
    <property type="protein sequence ID" value="SPD00098.1"/>
    <property type="molecule type" value="Genomic_DNA"/>
</dbReference>
<proteinExistence type="predicted"/>
<dbReference type="AlphaFoldDB" id="A0A2N9GKX8"/>
<accession>A0A2N9GKX8</accession>
<organism evidence="1">
    <name type="scientific">Fagus sylvatica</name>
    <name type="common">Beechnut</name>
    <dbReference type="NCBI Taxonomy" id="28930"/>
    <lineage>
        <taxon>Eukaryota</taxon>
        <taxon>Viridiplantae</taxon>
        <taxon>Streptophyta</taxon>
        <taxon>Embryophyta</taxon>
        <taxon>Tracheophyta</taxon>
        <taxon>Spermatophyta</taxon>
        <taxon>Magnoliopsida</taxon>
        <taxon>eudicotyledons</taxon>
        <taxon>Gunneridae</taxon>
        <taxon>Pentapetalae</taxon>
        <taxon>rosids</taxon>
        <taxon>fabids</taxon>
        <taxon>Fagales</taxon>
        <taxon>Fagaceae</taxon>
        <taxon>Fagus</taxon>
    </lineage>
</organism>
<sequence>MARFMACVGYAKADITMLTSYGFRERKADWAADCPRTDDVAAPKGDTWHKVCARCVVESVSGTSTHVLTRGEEGLMAHRHLACVELLMVTIPPAKDRLADKEDDCGAGFSIRSLEARIPDFEISDDA</sequence>
<protein>
    <submittedName>
        <fullName evidence="1">Uncharacterized protein</fullName>
    </submittedName>
</protein>
<reference evidence="1" key="1">
    <citation type="submission" date="2018-02" db="EMBL/GenBank/DDBJ databases">
        <authorList>
            <person name="Cohen D.B."/>
            <person name="Kent A.D."/>
        </authorList>
    </citation>
    <scope>NUCLEOTIDE SEQUENCE</scope>
</reference>
<gene>
    <name evidence="1" type="ORF">FSB_LOCUS27980</name>
</gene>
<evidence type="ECO:0000313" key="1">
    <source>
        <dbReference type="EMBL" id="SPD00098.1"/>
    </source>
</evidence>